<dbReference type="InterPro" id="IPR008248">
    <property type="entry name" value="CheB-like"/>
</dbReference>
<keyword evidence="7" id="KW-0597">Phosphoprotein</keyword>
<dbReference type="GO" id="GO:0005737">
    <property type="term" value="C:cytoplasm"/>
    <property type="evidence" value="ECO:0007669"/>
    <property type="project" value="InterPro"/>
</dbReference>
<evidence type="ECO:0000313" key="11">
    <source>
        <dbReference type="Proteomes" id="UP000030661"/>
    </source>
</evidence>
<dbReference type="PANTHER" id="PTHR42872:SF6">
    <property type="entry name" value="PROTEIN-GLUTAMATE METHYLESTERASE_PROTEIN-GLUTAMINE GLUTAMINASE"/>
    <property type="match status" value="1"/>
</dbReference>
<comment type="caution">
    <text evidence="6">Lacks conserved residue(s) required for the propagation of feature annotation.</text>
</comment>
<comment type="catalytic activity">
    <reaction evidence="5">
        <text>[protein]-L-glutamate 5-O-methyl ester + H2O = L-glutamyl-[protein] + methanol + H(+)</text>
        <dbReference type="Rhea" id="RHEA:23236"/>
        <dbReference type="Rhea" id="RHEA-COMP:10208"/>
        <dbReference type="Rhea" id="RHEA-COMP:10311"/>
        <dbReference type="ChEBI" id="CHEBI:15377"/>
        <dbReference type="ChEBI" id="CHEBI:15378"/>
        <dbReference type="ChEBI" id="CHEBI:17790"/>
        <dbReference type="ChEBI" id="CHEBI:29973"/>
        <dbReference type="ChEBI" id="CHEBI:82795"/>
        <dbReference type="EC" id="3.1.1.61"/>
    </reaction>
</comment>
<evidence type="ECO:0000256" key="2">
    <source>
        <dbReference type="ARBA" id="ARBA00022500"/>
    </source>
</evidence>
<evidence type="ECO:0000256" key="1">
    <source>
        <dbReference type="ARBA" id="ARBA00022490"/>
    </source>
</evidence>
<dbReference type="GO" id="GO:0008984">
    <property type="term" value="F:protein-glutamate methylesterase activity"/>
    <property type="evidence" value="ECO:0007669"/>
    <property type="project" value="UniProtKB-EC"/>
</dbReference>
<dbReference type="AlphaFoldDB" id="A0A081C3E7"/>
<name>A0A081C3E7_VECG1</name>
<dbReference type="GO" id="GO:0000156">
    <property type="term" value="F:phosphorelay response regulator activity"/>
    <property type="evidence" value="ECO:0007669"/>
    <property type="project" value="InterPro"/>
</dbReference>
<dbReference type="Pfam" id="PF01339">
    <property type="entry name" value="CheB_methylest"/>
    <property type="match status" value="1"/>
</dbReference>
<proteinExistence type="predicted"/>
<dbReference type="PANTHER" id="PTHR42872">
    <property type="entry name" value="PROTEIN-GLUTAMATE METHYLESTERASE/PROTEIN-GLUTAMINE GLUTAMINASE"/>
    <property type="match status" value="1"/>
</dbReference>
<dbReference type="PROSITE" id="PS50110">
    <property type="entry name" value="RESPONSE_REGULATORY"/>
    <property type="match status" value="1"/>
</dbReference>
<dbReference type="STRING" id="1499967.U27_06078"/>
<gene>
    <name evidence="10" type="ORF">U27_06078</name>
</gene>
<dbReference type="EMBL" id="DF820469">
    <property type="protein sequence ID" value="GAK59102.1"/>
    <property type="molecule type" value="Genomic_DNA"/>
</dbReference>
<feature type="domain" description="Response regulatory" evidence="8">
    <location>
        <begin position="6"/>
        <end position="124"/>
    </location>
</feature>
<dbReference type="SUPFAM" id="SSF52738">
    <property type="entry name" value="Methylesterase CheB, C-terminal domain"/>
    <property type="match status" value="1"/>
</dbReference>
<dbReference type="PROSITE" id="PS50122">
    <property type="entry name" value="CHEB"/>
    <property type="match status" value="1"/>
</dbReference>
<evidence type="ECO:0000256" key="7">
    <source>
        <dbReference type="PROSITE-ProRule" id="PRU00169"/>
    </source>
</evidence>
<dbReference type="InterPro" id="IPR000673">
    <property type="entry name" value="Sig_transdc_resp-reg_Me-estase"/>
</dbReference>
<keyword evidence="11" id="KW-1185">Reference proteome</keyword>
<dbReference type="Proteomes" id="UP000030661">
    <property type="component" value="Unassembled WGS sequence"/>
</dbReference>
<evidence type="ECO:0000256" key="3">
    <source>
        <dbReference type="ARBA" id="ARBA00022801"/>
    </source>
</evidence>
<dbReference type="SMART" id="SM00448">
    <property type="entry name" value="REC"/>
    <property type="match status" value="1"/>
</dbReference>
<dbReference type="EC" id="3.1.1.61" evidence="4"/>
<evidence type="ECO:0000256" key="4">
    <source>
        <dbReference type="ARBA" id="ARBA00039140"/>
    </source>
</evidence>
<keyword evidence="2" id="KW-0145">Chemotaxis</keyword>
<dbReference type="Pfam" id="PF00072">
    <property type="entry name" value="Response_reg"/>
    <property type="match status" value="1"/>
</dbReference>
<evidence type="ECO:0000256" key="6">
    <source>
        <dbReference type="PROSITE-ProRule" id="PRU00050"/>
    </source>
</evidence>
<dbReference type="GO" id="GO:0006935">
    <property type="term" value="P:chemotaxis"/>
    <property type="evidence" value="ECO:0007669"/>
    <property type="project" value="UniProtKB-KW"/>
</dbReference>
<keyword evidence="1" id="KW-0963">Cytoplasm</keyword>
<feature type="modified residue" description="4-aspartylphosphate" evidence="7">
    <location>
        <position position="57"/>
    </location>
</feature>
<accession>A0A081C3E7</accession>
<evidence type="ECO:0000313" key="10">
    <source>
        <dbReference type="EMBL" id="GAK59102.1"/>
    </source>
</evidence>
<dbReference type="SUPFAM" id="SSF52172">
    <property type="entry name" value="CheY-like"/>
    <property type="match status" value="1"/>
</dbReference>
<keyword evidence="3" id="KW-0378">Hydrolase</keyword>
<dbReference type="PIRSF" id="PIRSF000876">
    <property type="entry name" value="RR_chemtxs_CheB"/>
    <property type="match status" value="1"/>
</dbReference>
<evidence type="ECO:0000256" key="5">
    <source>
        <dbReference type="ARBA" id="ARBA00048267"/>
    </source>
</evidence>
<dbReference type="Gene3D" id="3.40.50.2300">
    <property type="match status" value="1"/>
</dbReference>
<reference evidence="10" key="1">
    <citation type="journal article" date="2015" name="PeerJ">
        <title>First genomic representation of candidate bacterial phylum KSB3 points to enhanced environmental sensing as a trigger of wastewater bulking.</title>
        <authorList>
            <person name="Sekiguchi Y."/>
            <person name="Ohashi A."/>
            <person name="Parks D.H."/>
            <person name="Yamauchi T."/>
            <person name="Tyson G.W."/>
            <person name="Hugenholtz P."/>
        </authorList>
    </citation>
    <scope>NUCLEOTIDE SEQUENCE [LARGE SCALE GENOMIC DNA]</scope>
</reference>
<dbReference type="InterPro" id="IPR001789">
    <property type="entry name" value="Sig_transdc_resp-reg_receiver"/>
</dbReference>
<evidence type="ECO:0000259" key="8">
    <source>
        <dbReference type="PROSITE" id="PS50110"/>
    </source>
</evidence>
<dbReference type="InterPro" id="IPR035909">
    <property type="entry name" value="CheB_C"/>
</dbReference>
<organism evidence="10">
    <name type="scientific">Vecturithrix granuli</name>
    <dbReference type="NCBI Taxonomy" id="1499967"/>
    <lineage>
        <taxon>Bacteria</taxon>
        <taxon>Candidatus Moduliflexota</taxon>
        <taxon>Candidatus Vecturitrichia</taxon>
        <taxon>Candidatus Vecturitrichales</taxon>
        <taxon>Candidatus Vecturitrichaceae</taxon>
        <taxon>Candidatus Vecturithrix</taxon>
    </lineage>
</organism>
<dbReference type="Gene3D" id="3.40.50.180">
    <property type="entry name" value="Methylesterase CheB, C-terminal domain"/>
    <property type="match status" value="1"/>
</dbReference>
<dbReference type="CDD" id="cd17541">
    <property type="entry name" value="REC_CheB-like"/>
    <property type="match status" value="1"/>
</dbReference>
<dbReference type="HOGENOM" id="CLU_000445_51_0_0"/>
<dbReference type="InterPro" id="IPR011006">
    <property type="entry name" value="CheY-like_superfamily"/>
</dbReference>
<sequence length="350" mass="38050">MKKPIKVLVVDDAIVVRILVGNTISKEPDLEFVGKAENGKIALEKIDELHPDVVVLDIEMPEMDGLEVLRVLKERKTPTKVIMFSTYTTVGATHTFEALELGAVDFVPKPSSSGFSKGFEKVREELLAKIKFIGSSDSAQPMPKIRRSSSSIISSASTGFEVIVFEGGMGAPKTFMNIIPQLPEQLTSGILIFQSMFAGFAEQFVRRLAKSAHIPIKAGEHDDVIQPGHGFVLFGDQYVATKRSGTTLQLAFREKDEAEKYGSVPRILCESIAKTCGKKAIGVILSGAGEGNLEGIQAMKNQGALIFAEEPSSLIGQEILNQFIEKSLIDEIVQSQELVPTLTRSLGLSK</sequence>
<protein>
    <recommendedName>
        <fullName evidence="4">protein-glutamate methylesterase</fullName>
        <ecNumber evidence="4">3.1.1.61</ecNumber>
    </recommendedName>
</protein>
<feature type="domain" description="CheB-type methylesterase" evidence="9">
    <location>
        <begin position="156"/>
        <end position="349"/>
    </location>
</feature>
<dbReference type="eggNOG" id="COG2201">
    <property type="taxonomic scope" value="Bacteria"/>
</dbReference>
<evidence type="ECO:0000259" key="9">
    <source>
        <dbReference type="PROSITE" id="PS50122"/>
    </source>
</evidence>